<proteinExistence type="predicted"/>
<sequence>MPHRFHFRIRTALVAVAVLAVAMAYVGSYDRLKRRGLRQAADYGYPGLPYVDLPGPVDGWDFGRHCAWAIFYEPLNLVDRRLFGGSSHWACLFIMTRLDG</sequence>
<dbReference type="EMBL" id="CP042997">
    <property type="protein sequence ID" value="QEH39185.1"/>
    <property type="molecule type" value="Genomic_DNA"/>
</dbReference>
<evidence type="ECO:0000313" key="2">
    <source>
        <dbReference type="Proteomes" id="UP000324233"/>
    </source>
</evidence>
<dbReference type="AlphaFoldDB" id="A0A5B9WGQ8"/>
<reference evidence="1 2" key="1">
    <citation type="submission" date="2019-08" db="EMBL/GenBank/DDBJ databases">
        <title>Deep-cultivation of Planctomycetes and their phenomic and genomic characterization uncovers novel biology.</title>
        <authorList>
            <person name="Wiegand S."/>
            <person name="Jogler M."/>
            <person name="Boedeker C."/>
            <person name="Pinto D."/>
            <person name="Vollmers J."/>
            <person name="Rivas-Marin E."/>
            <person name="Kohn T."/>
            <person name="Peeters S.H."/>
            <person name="Heuer A."/>
            <person name="Rast P."/>
            <person name="Oberbeckmann S."/>
            <person name="Bunk B."/>
            <person name="Jeske O."/>
            <person name="Meyerdierks A."/>
            <person name="Storesund J.E."/>
            <person name="Kallscheuer N."/>
            <person name="Luecker S."/>
            <person name="Lage O.M."/>
            <person name="Pohl T."/>
            <person name="Merkel B.J."/>
            <person name="Hornburger P."/>
            <person name="Mueller R.-W."/>
            <person name="Bruemmer F."/>
            <person name="Labrenz M."/>
            <person name="Spormann A.M."/>
            <person name="Op den Camp H."/>
            <person name="Overmann J."/>
            <person name="Amann R."/>
            <person name="Jetten M.S.M."/>
            <person name="Mascher T."/>
            <person name="Medema M.H."/>
            <person name="Devos D.P."/>
            <person name="Kaster A.-K."/>
            <person name="Ovreas L."/>
            <person name="Rohde M."/>
            <person name="Galperin M.Y."/>
            <person name="Jogler C."/>
        </authorList>
    </citation>
    <scope>NUCLEOTIDE SEQUENCE [LARGE SCALE GENOMIC DNA]</scope>
    <source>
        <strain evidence="1 2">OJF2</strain>
    </source>
</reference>
<dbReference type="Proteomes" id="UP000324233">
    <property type="component" value="Chromosome"/>
</dbReference>
<organism evidence="1 2">
    <name type="scientific">Aquisphaera giovannonii</name>
    <dbReference type="NCBI Taxonomy" id="406548"/>
    <lineage>
        <taxon>Bacteria</taxon>
        <taxon>Pseudomonadati</taxon>
        <taxon>Planctomycetota</taxon>
        <taxon>Planctomycetia</taxon>
        <taxon>Isosphaerales</taxon>
        <taxon>Isosphaeraceae</taxon>
        <taxon>Aquisphaera</taxon>
    </lineage>
</organism>
<dbReference type="KEGG" id="agv:OJF2_77970"/>
<keyword evidence="2" id="KW-1185">Reference proteome</keyword>
<gene>
    <name evidence="1" type="ORF">OJF2_77970</name>
</gene>
<evidence type="ECO:0000313" key="1">
    <source>
        <dbReference type="EMBL" id="QEH39185.1"/>
    </source>
</evidence>
<dbReference type="RefSeq" id="WP_148598526.1">
    <property type="nucleotide sequence ID" value="NZ_CP042997.1"/>
</dbReference>
<accession>A0A5B9WGQ8</accession>
<name>A0A5B9WGQ8_9BACT</name>
<protein>
    <submittedName>
        <fullName evidence="1">Uncharacterized protein</fullName>
    </submittedName>
</protein>